<dbReference type="GO" id="GO:0016787">
    <property type="term" value="F:hydrolase activity"/>
    <property type="evidence" value="ECO:0007669"/>
    <property type="project" value="UniProtKB-KW"/>
</dbReference>
<protein>
    <recommendedName>
        <fullName evidence="2">Alpha/beta hydrolase fold-3 domain-containing protein</fullName>
    </recommendedName>
</protein>
<dbReference type="PANTHER" id="PTHR48081">
    <property type="entry name" value="AB HYDROLASE SUPERFAMILY PROTEIN C4A8.06C"/>
    <property type="match status" value="1"/>
</dbReference>
<keyword evidence="1" id="KW-0378">Hydrolase</keyword>
<gene>
    <name evidence="3" type="ORF">H0H81_000553</name>
</gene>
<accession>A0A9P7GHH7</accession>
<comment type="caution">
    <text evidence="3">The sequence shown here is derived from an EMBL/GenBank/DDBJ whole genome shotgun (WGS) entry which is preliminary data.</text>
</comment>
<reference evidence="3" key="2">
    <citation type="submission" date="2021-10" db="EMBL/GenBank/DDBJ databases">
        <title>Phylogenomics reveals ancestral predisposition of the termite-cultivated fungus Termitomyces towards a domesticated lifestyle.</title>
        <authorList>
            <person name="Auxier B."/>
            <person name="Grum-Grzhimaylo A."/>
            <person name="Cardenas M.E."/>
            <person name="Lodge J.D."/>
            <person name="Laessoe T."/>
            <person name="Pedersen O."/>
            <person name="Smith M.E."/>
            <person name="Kuyper T.W."/>
            <person name="Franco-Molano E.A."/>
            <person name="Baroni T.J."/>
            <person name="Aanen D.K."/>
        </authorList>
    </citation>
    <scope>NUCLEOTIDE SEQUENCE</scope>
    <source>
        <strain evidence="3">D49</strain>
    </source>
</reference>
<evidence type="ECO:0000259" key="2">
    <source>
        <dbReference type="Pfam" id="PF07859"/>
    </source>
</evidence>
<dbReference type="InterPro" id="IPR013094">
    <property type="entry name" value="AB_hydrolase_3"/>
</dbReference>
<dbReference type="OrthoDB" id="2152029at2759"/>
<evidence type="ECO:0000256" key="1">
    <source>
        <dbReference type="ARBA" id="ARBA00022801"/>
    </source>
</evidence>
<dbReference type="Pfam" id="PF07859">
    <property type="entry name" value="Abhydrolase_3"/>
    <property type="match status" value="1"/>
</dbReference>
<dbReference type="InterPro" id="IPR029058">
    <property type="entry name" value="AB_hydrolase_fold"/>
</dbReference>
<dbReference type="InterPro" id="IPR050300">
    <property type="entry name" value="GDXG_lipolytic_enzyme"/>
</dbReference>
<feature type="domain" description="Alpha/beta hydrolase fold-3" evidence="2">
    <location>
        <begin position="13"/>
        <end position="105"/>
    </location>
</feature>
<keyword evidence="4" id="KW-1185">Reference proteome</keyword>
<dbReference type="Proteomes" id="UP000717328">
    <property type="component" value="Unassembled WGS sequence"/>
</dbReference>
<name>A0A9P7GHH7_9AGAR</name>
<organism evidence="3 4">
    <name type="scientific">Sphagnurus paluster</name>
    <dbReference type="NCBI Taxonomy" id="117069"/>
    <lineage>
        <taxon>Eukaryota</taxon>
        <taxon>Fungi</taxon>
        <taxon>Dikarya</taxon>
        <taxon>Basidiomycota</taxon>
        <taxon>Agaricomycotina</taxon>
        <taxon>Agaricomycetes</taxon>
        <taxon>Agaricomycetidae</taxon>
        <taxon>Agaricales</taxon>
        <taxon>Tricholomatineae</taxon>
        <taxon>Lyophyllaceae</taxon>
        <taxon>Sphagnurus</taxon>
    </lineage>
</organism>
<proteinExistence type="predicted"/>
<dbReference type="PANTHER" id="PTHR48081:SF31">
    <property type="entry name" value="STERYL ACETYL HYDROLASE MUG81-RELATED"/>
    <property type="match status" value="1"/>
</dbReference>
<dbReference type="SUPFAM" id="SSF53474">
    <property type="entry name" value="alpha/beta-Hydrolases"/>
    <property type="match status" value="1"/>
</dbReference>
<dbReference type="Gene3D" id="3.40.50.1820">
    <property type="entry name" value="alpha/beta hydrolase"/>
    <property type="match status" value="1"/>
</dbReference>
<reference evidence="3" key="1">
    <citation type="submission" date="2021-02" db="EMBL/GenBank/DDBJ databases">
        <authorList>
            <person name="Nieuwenhuis M."/>
            <person name="Van De Peppel L.J.J."/>
        </authorList>
    </citation>
    <scope>NUCLEOTIDE SEQUENCE</scope>
    <source>
        <strain evidence="3">D49</strain>
    </source>
</reference>
<evidence type="ECO:0000313" key="4">
    <source>
        <dbReference type="Proteomes" id="UP000717328"/>
    </source>
</evidence>
<dbReference type="EMBL" id="JABCKI010000542">
    <property type="protein sequence ID" value="KAG5650138.1"/>
    <property type="molecule type" value="Genomic_DNA"/>
</dbReference>
<dbReference type="AlphaFoldDB" id="A0A9P7GHH7"/>
<sequence length="191" mass="20638">MPLTHVLLHQAVLAVRHLISTGVQPQNIQVVGDSAGANLALALMSHLLHPVPEIPQLFLSSPLRGVYLMSPWVALGGPYTGSIITNDPNDIIGPGCIENWGGLVLASIKDKPSMKPYVERILMSGGDAEVLSDSILRFADQIAPHHSSLSFVMESYGVHNDHYFDFLLRAKPGKGELTPVIVAWLAEGFES</sequence>
<evidence type="ECO:0000313" key="3">
    <source>
        <dbReference type="EMBL" id="KAG5650138.1"/>
    </source>
</evidence>